<evidence type="ECO:0000313" key="2">
    <source>
        <dbReference type="Proteomes" id="UP001522868"/>
    </source>
</evidence>
<dbReference type="EMBL" id="JALPTH010000024">
    <property type="protein sequence ID" value="MCK8680212.1"/>
    <property type="molecule type" value="Genomic_DNA"/>
</dbReference>
<reference evidence="1 2" key="1">
    <citation type="submission" date="2022-04" db="EMBL/GenBank/DDBJ databases">
        <title>Streptomyces sp. nov. LCR6-01 isolated from Lichen of Dirinaria sp.</title>
        <authorList>
            <person name="Kanchanasin P."/>
            <person name="Tanasupawat S."/>
            <person name="Phongsopitanun W."/>
        </authorList>
    </citation>
    <scope>NUCLEOTIDE SEQUENCE [LARGE SCALE GENOMIC DNA]</scope>
    <source>
        <strain evidence="1 2">LCR6-01</strain>
    </source>
</reference>
<name>A0ABT0IFV3_9ACTN</name>
<gene>
    <name evidence="1" type="ORF">M1O15_22985</name>
</gene>
<evidence type="ECO:0000313" key="1">
    <source>
        <dbReference type="EMBL" id="MCK8680212.1"/>
    </source>
</evidence>
<accession>A0ABT0IFV3</accession>
<dbReference type="Proteomes" id="UP001522868">
    <property type="component" value="Unassembled WGS sequence"/>
</dbReference>
<sequence length="185" mass="20880">MTGPGGCTDDVAEKILSSAVNAQLNAALVWKPKSVRRGGRPSQFEGVAPIRSDLSDRFDLIFRVKVDLAWEYTLILRHISSGANIRRLDVRGTHRDRAGEDYICRTHKHRWSEARADKDVYAPTDIRHDPDVPQDVSLTAMEVEYRQVVLDFMSECNIEVGTGYAWSSPPVLPETLPVEGWEEYP</sequence>
<keyword evidence="2" id="KW-1185">Reference proteome</keyword>
<protein>
    <submittedName>
        <fullName evidence="1">Uncharacterized protein</fullName>
    </submittedName>
</protein>
<comment type="caution">
    <text evidence="1">The sequence shown here is derived from an EMBL/GenBank/DDBJ whole genome shotgun (WGS) entry which is preliminary data.</text>
</comment>
<dbReference type="RefSeq" id="WP_248636025.1">
    <property type="nucleotide sequence ID" value="NZ_JALPTH010000024.1"/>
</dbReference>
<organism evidence="1 2">
    <name type="scientific">Streptomyces lichenis</name>
    <dbReference type="NCBI Taxonomy" id="2306967"/>
    <lineage>
        <taxon>Bacteria</taxon>
        <taxon>Bacillati</taxon>
        <taxon>Actinomycetota</taxon>
        <taxon>Actinomycetes</taxon>
        <taxon>Kitasatosporales</taxon>
        <taxon>Streptomycetaceae</taxon>
        <taxon>Streptomyces</taxon>
    </lineage>
</organism>
<proteinExistence type="predicted"/>